<dbReference type="NCBIfam" id="NF008473">
    <property type="entry name" value="PRK11370.1"/>
    <property type="match status" value="1"/>
</dbReference>
<dbReference type="PANTHER" id="PTHR33606:SF3">
    <property type="entry name" value="PROTEIN YCII"/>
    <property type="match status" value="1"/>
</dbReference>
<gene>
    <name evidence="3" type="ORF">DRW07_06095</name>
</gene>
<reference evidence="3 4" key="1">
    <citation type="submission" date="2018-11" db="EMBL/GenBank/DDBJ databases">
        <authorList>
            <person name="Ye M.-Q."/>
            <person name="Du Z.-J."/>
        </authorList>
    </citation>
    <scope>NUCLEOTIDE SEQUENCE [LARGE SCALE GENOMIC DNA]</scope>
    <source>
        <strain evidence="3 4">U0105</strain>
    </source>
</reference>
<dbReference type="EMBL" id="RPOK01000002">
    <property type="protein sequence ID" value="RPJ67109.1"/>
    <property type="molecule type" value="Genomic_DNA"/>
</dbReference>
<comment type="similarity">
    <text evidence="1">Belongs to the YciI family.</text>
</comment>
<dbReference type="SUPFAM" id="SSF54909">
    <property type="entry name" value="Dimeric alpha+beta barrel"/>
    <property type="match status" value="1"/>
</dbReference>
<evidence type="ECO:0000313" key="3">
    <source>
        <dbReference type="EMBL" id="RPJ67109.1"/>
    </source>
</evidence>
<comment type="caution">
    <text evidence="3">The sequence shown here is derived from an EMBL/GenBank/DDBJ whole genome shotgun (WGS) entry which is preliminary data.</text>
</comment>
<dbReference type="RefSeq" id="WP_124027014.1">
    <property type="nucleotide sequence ID" value="NZ_JBHRSN010000015.1"/>
</dbReference>
<protein>
    <submittedName>
        <fullName evidence="3">YciI family protein</fullName>
    </submittedName>
</protein>
<dbReference type="AlphaFoldDB" id="A0A3N5Y845"/>
<organism evidence="3 4">
    <name type="scientific">Alteromonas sediminis</name>
    <dbReference type="NCBI Taxonomy" id="2259342"/>
    <lineage>
        <taxon>Bacteria</taxon>
        <taxon>Pseudomonadati</taxon>
        <taxon>Pseudomonadota</taxon>
        <taxon>Gammaproteobacteria</taxon>
        <taxon>Alteromonadales</taxon>
        <taxon>Alteromonadaceae</taxon>
        <taxon>Alteromonas/Salinimonas group</taxon>
        <taxon>Alteromonas</taxon>
    </lineage>
</organism>
<dbReference type="InterPro" id="IPR051807">
    <property type="entry name" value="Sec-metab_biosynth-assoc"/>
</dbReference>
<evidence type="ECO:0000256" key="1">
    <source>
        <dbReference type="ARBA" id="ARBA00007689"/>
    </source>
</evidence>
<dbReference type="Pfam" id="PF03795">
    <property type="entry name" value="YCII"/>
    <property type="match status" value="1"/>
</dbReference>
<dbReference type="Proteomes" id="UP000275281">
    <property type="component" value="Unassembled WGS sequence"/>
</dbReference>
<proteinExistence type="inferred from homology"/>
<feature type="domain" description="YCII-related" evidence="2">
    <location>
        <begin position="1"/>
        <end position="94"/>
    </location>
</feature>
<name>A0A3N5Y845_9ALTE</name>
<dbReference type="InterPro" id="IPR005545">
    <property type="entry name" value="YCII"/>
</dbReference>
<dbReference type="OrthoDB" id="9797014at2"/>
<dbReference type="Gene3D" id="3.30.70.1060">
    <property type="entry name" value="Dimeric alpha+beta barrel"/>
    <property type="match status" value="1"/>
</dbReference>
<evidence type="ECO:0000313" key="4">
    <source>
        <dbReference type="Proteomes" id="UP000275281"/>
    </source>
</evidence>
<sequence length="99" mass="10950">MYYIIYAEDAPDTWDKRKAARPEHLARMKPLVEQGRVLVAGPCPNEDTETISDAGVSGSVLIIDFDNLEDAQKWADADPYVAAGVYQSVVVKPFIKVLP</sequence>
<evidence type="ECO:0000259" key="2">
    <source>
        <dbReference type="Pfam" id="PF03795"/>
    </source>
</evidence>
<keyword evidence="4" id="KW-1185">Reference proteome</keyword>
<accession>A0A3N5Y845</accession>
<dbReference type="PANTHER" id="PTHR33606">
    <property type="entry name" value="PROTEIN YCII"/>
    <property type="match status" value="1"/>
</dbReference>
<dbReference type="InterPro" id="IPR011008">
    <property type="entry name" value="Dimeric_a/b-barrel"/>
</dbReference>